<dbReference type="InterPro" id="IPR050798">
    <property type="entry name" value="YhaM_exoribonuc/phosphodiest"/>
</dbReference>
<organism evidence="3 4">
    <name type="scientific">Streptococcus gallinaceus</name>
    <dbReference type="NCBI Taxonomy" id="165758"/>
    <lineage>
        <taxon>Bacteria</taxon>
        <taxon>Bacillati</taxon>
        <taxon>Bacillota</taxon>
        <taxon>Bacilli</taxon>
        <taxon>Lactobacillales</taxon>
        <taxon>Streptococcaceae</taxon>
        <taxon>Streptococcus</taxon>
    </lineage>
</organism>
<dbReference type="CDD" id="cd00077">
    <property type="entry name" value="HDc"/>
    <property type="match status" value="1"/>
</dbReference>
<dbReference type="Pfam" id="PF01966">
    <property type="entry name" value="HD"/>
    <property type="match status" value="1"/>
</dbReference>
<dbReference type="PANTHER" id="PTHR37294:SF1">
    <property type="entry name" value="3'-5' EXORIBONUCLEASE YHAM"/>
    <property type="match status" value="1"/>
</dbReference>
<evidence type="ECO:0000313" key="4">
    <source>
        <dbReference type="Proteomes" id="UP001549055"/>
    </source>
</evidence>
<dbReference type="EMBL" id="JBEPMK010000004">
    <property type="protein sequence ID" value="MET3644781.1"/>
    <property type="molecule type" value="Genomic_DNA"/>
</dbReference>
<evidence type="ECO:0000313" key="3">
    <source>
        <dbReference type="EMBL" id="MET3644781.1"/>
    </source>
</evidence>
<dbReference type="InterPro" id="IPR006674">
    <property type="entry name" value="HD_domain"/>
</dbReference>
<reference evidence="3 4" key="1">
    <citation type="submission" date="2024-06" db="EMBL/GenBank/DDBJ databases">
        <title>Genomic Encyclopedia of Type Strains, Phase IV (KMG-IV): sequencing the most valuable type-strain genomes for metagenomic binning, comparative biology and taxonomic classification.</title>
        <authorList>
            <person name="Goeker M."/>
        </authorList>
    </citation>
    <scope>NUCLEOTIDE SEQUENCE [LARGE SCALE GENOMIC DNA]</scope>
    <source>
        <strain evidence="3 4">DSM 15349</strain>
    </source>
</reference>
<name>A0ABV2JLJ4_9STRE</name>
<dbReference type="Proteomes" id="UP001549055">
    <property type="component" value="Unassembled WGS sequence"/>
</dbReference>
<dbReference type="EC" id="3.1.-.-" evidence="3"/>
<accession>A0ABV2JLJ4</accession>
<dbReference type="PANTHER" id="PTHR37294">
    <property type="entry name" value="3'-5' EXORIBONUCLEASE YHAM"/>
    <property type="match status" value="1"/>
</dbReference>
<keyword evidence="1 3" id="KW-0378">Hydrolase</keyword>
<dbReference type="GO" id="GO:0016787">
    <property type="term" value="F:hydrolase activity"/>
    <property type="evidence" value="ECO:0007669"/>
    <property type="project" value="UniProtKB-KW"/>
</dbReference>
<protein>
    <submittedName>
        <fullName evidence="3">3'-5' exoribonuclease</fullName>
        <ecNumber evidence="3">3.1.-.-</ecNumber>
    </submittedName>
</protein>
<comment type="caution">
    <text evidence="3">The sequence shown here is derived from an EMBL/GenBank/DDBJ whole genome shotgun (WGS) entry which is preliminary data.</text>
</comment>
<gene>
    <name evidence="3" type="ORF">ABID27_001408</name>
</gene>
<sequence>MKMKINQMKKDEFFEGFYLIKSAELRQTRAGKDFLALTFQDDTGEISGNIWDAQPGKIKDFVAGAVVHMQGRREVYNNMPQVNQITLRLPKNGEPSDPADFKEKPPVDVQDTREYLGQTIFRIENAVWQRIVRALYSKYDKEFYSYPAAKTNHHAFYSGLSFHTATMVRLADKIGDVYPQLNKSLLFAGIMLHDLAKVIELTGPDNTGYTVRGNLIGHISLIDEEITKVLIELKIDDAKEDVTVLRHVILSHHGLLEYGSPVRPQIMEAEIIHMIDNIDAEMMMMMTALDKVGPGEMTNRIFAMDNRTFYKPNID</sequence>
<feature type="domain" description="HD" evidence="2">
    <location>
        <begin position="163"/>
        <end position="280"/>
    </location>
</feature>
<evidence type="ECO:0000259" key="2">
    <source>
        <dbReference type="Pfam" id="PF01966"/>
    </source>
</evidence>
<dbReference type="Gene3D" id="1.10.3210.10">
    <property type="entry name" value="Hypothetical protein af1432"/>
    <property type="match status" value="1"/>
</dbReference>
<keyword evidence="4" id="KW-1185">Reference proteome</keyword>
<proteinExistence type="predicted"/>
<evidence type="ECO:0000256" key="1">
    <source>
        <dbReference type="ARBA" id="ARBA00022801"/>
    </source>
</evidence>
<dbReference type="InterPro" id="IPR003607">
    <property type="entry name" value="HD/PDEase_dom"/>
</dbReference>
<dbReference type="CDD" id="cd04492">
    <property type="entry name" value="YhaM_OBF_like"/>
    <property type="match status" value="1"/>
</dbReference>
<dbReference type="SUPFAM" id="SSF109604">
    <property type="entry name" value="HD-domain/PDEase-like"/>
    <property type="match status" value="1"/>
</dbReference>